<proteinExistence type="predicted"/>
<dbReference type="PANTHER" id="PTHR48082:SF2">
    <property type="entry name" value="ATP SYNTHASE SUBUNIT ALPHA, MITOCHONDRIAL"/>
    <property type="match status" value="1"/>
</dbReference>
<accession>A0A2S4ULV5</accession>
<comment type="caution">
    <text evidence="2">The sequence shown here is derived from an EMBL/GenBank/DDBJ whole genome shotgun (WGS) entry which is preliminary data.</text>
</comment>
<dbReference type="GO" id="GO:0043531">
    <property type="term" value="F:ADP binding"/>
    <property type="evidence" value="ECO:0007669"/>
    <property type="project" value="TreeGrafter"/>
</dbReference>
<dbReference type="InterPro" id="IPR027417">
    <property type="entry name" value="P-loop_NTPase"/>
</dbReference>
<feature type="signal peptide" evidence="1">
    <location>
        <begin position="1"/>
        <end position="23"/>
    </location>
</feature>
<dbReference type="GO" id="GO:0005524">
    <property type="term" value="F:ATP binding"/>
    <property type="evidence" value="ECO:0007669"/>
    <property type="project" value="TreeGrafter"/>
</dbReference>
<dbReference type="Gene3D" id="3.40.50.300">
    <property type="entry name" value="P-loop containing nucleotide triphosphate hydrolases"/>
    <property type="match status" value="1"/>
</dbReference>
<dbReference type="VEuPathDB" id="FungiDB:PSTT_14542"/>
<evidence type="ECO:0000313" key="3">
    <source>
        <dbReference type="Proteomes" id="UP000239156"/>
    </source>
</evidence>
<dbReference type="SUPFAM" id="SSF52540">
    <property type="entry name" value="P-loop containing nucleoside triphosphate hydrolases"/>
    <property type="match status" value="1"/>
</dbReference>
<feature type="chain" id="PRO_5015459615" description="ATPase F1/V1/A1 complex alpha/beta subunit nucleotide-binding domain-containing protein" evidence="1">
    <location>
        <begin position="24"/>
        <end position="67"/>
    </location>
</feature>
<keyword evidence="3" id="KW-1185">Reference proteome</keyword>
<dbReference type="AlphaFoldDB" id="A0A2S4ULV5"/>
<evidence type="ECO:0000313" key="2">
    <source>
        <dbReference type="EMBL" id="POV98288.1"/>
    </source>
</evidence>
<dbReference type="Proteomes" id="UP000239156">
    <property type="component" value="Unassembled WGS sequence"/>
</dbReference>
<sequence>MVKFSSRFCGAALLMHSATRLMAKCMDVMVPIGCGQPELIIGDRQTGKTALALDPILNQKRWNGRTD</sequence>
<dbReference type="GO" id="GO:0046933">
    <property type="term" value="F:proton-transporting ATP synthase activity, rotational mechanism"/>
    <property type="evidence" value="ECO:0007669"/>
    <property type="project" value="InterPro"/>
</dbReference>
<name>A0A2S4ULV5_9BASI</name>
<dbReference type="GO" id="GO:0045259">
    <property type="term" value="C:proton-transporting ATP synthase complex"/>
    <property type="evidence" value="ECO:0007669"/>
    <property type="project" value="InterPro"/>
</dbReference>
<keyword evidence="1" id="KW-0732">Signal</keyword>
<reference evidence="2" key="1">
    <citation type="submission" date="2017-12" db="EMBL/GenBank/DDBJ databases">
        <title>Gene loss provides genomic basis for host adaptation in cereal stripe rust fungi.</title>
        <authorList>
            <person name="Xia C."/>
        </authorList>
    </citation>
    <scope>NUCLEOTIDE SEQUENCE [LARGE SCALE GENOMIC DNA]</scope>
    <source>
        <strain evidence="2">93-210</strain>
    </source>
</reference>
<gene>
    <name evidence="2" type="ORF">PSTT_14542</name>
</gene>
<evidence type="ECO:0008006" key="4">
    <source>
        <dbReference type="Google" id="ProtNLM"/>
    </source>
</evidence>
<evidence type="ECO:0000256" key="1">
    <source>
        <dbReference type="SAM" id="SignalP"/>
    </source>
</evidence>
<protein>
    <recommendedName>
        <fullName evidence="4">ATPase F1/V1/A1 complex alpha/beta subunit nucleotide-binding domain-containing protein</fullName>
    </recommendedName>
</protein>
<dbReference type="PANTHER" id="PTHR48082">
    <property type="entry name" value="ATP SYNTHASE SUBUNIT ALPHA, MITOCHONDRIAL"/>
    <property type="match status" value="1"/>
</dbReference>
<dbReference type="InterPro" id="IPR005294">
    <property type="entry name" value="ATP_synth_F1_asu"/>
</dbReference>
<organism evidence="2 3">
    <name type="scientific">Puccinia striiformis</name>
    <dbReference type="NCBI Taxonomy" id="27350"/>
    <lineage>
        <taxon>Eukaryota</taxon>
        <taxon>Fungi</taxon>
        <taxon>Dikarya</taxon>
        <taxon>Basidiomycota</taxon>
        <taxon>Pucciniomycotina</taxon>
        <taxon>Pucciniomycetes</taxon>
        <taxon>Pucciniales</taxon>
        <taxon>Pucciniaceae</taxon>
        <taxon>Puccinia</taxon>
    </lineage>
</organism>
<dbReference type="EMBL" id="PKSL01000231">
    <property type="protein sequence ID" value="POV98288.1"/>
    <property type="molecule type" value="Genomic_DNA"/>
</dbReference>